<dbReference type="InterPro" id="IPR036953">
    <property type="entry name" value="GreA/GreB_C_sf"/>
</dbReference>
<name>A0ABW2A0T0_9GAMM</name>
<gene>
    <name evidence="3" type="ORF">ACFQDL_14125</name>
</gene>
<proteinExistence type="predicted"/>
<evidence type="ECO:0000313" key="4">
    <source>
        <dbReference type="Proteomes" id="UP001596422"/>
    </source>
</evidence>
<feature type="domain" description="Transcription elongation factor GreA/GreB C-terminal" evidence="2">
    <location>
        <begin position="90"/>
        <end position="161"/>
    </location>
</feature>
<accession>A0ABW2A0T0</accession>
<protein>
    <submittedName>
        <fullName evidence="3">GreA/GreB family elongation factor</fullName>
    </submittedName>
</protein>
<evidence type="ECO:0000259" key="2">
    <source>
        <dbReference type="Pfam" id="PF01272"/>
    </source>
</evidence>
<dbReference type="PANTHER" id="PTHR30437:SF6">
    <property type="entry name" value="TRANSCRIPTION ELONGATION FACTOR GREB"/>
    <property type="match status" value="1"/>
</dbReference>
<dbReference type="PROSITE" id="PS00830">
    <property type="entry name" value="GREAB_2"/>
    <property type="match status" value="1"/>
</dbReference>
<keyword evidence="4" id="KW-1185">Reference proteome</keyword>
<dbReference type="Pfam" id="PF01272">
    <property type="entry name" value="GreA_GreB"/>
    <property type="match status" value="1"/>
</dbReference>
<dbReference type="SUPFAM" id="SSF54534">
    <property type="entry name" value="FKBP-like"/>
    <property type="match status" value="1"/>
</dbReference>
<dbReference type="InterPro" id="IPR018151">
    <property type="entry name" value="TF_GreA/GreB_CS"/>
</dbReference>
<evidence type="ECO:0000313" key="3">
    <source>
        <dbReference type="EMBL" id="MFC6671077.1"/>
    </source>
</evidence>
<feature type="region of interest" description="Disordered" evidence="1">
    <location>
        <begin position="1"/>
        <end position="29"/>
    </location>
</feature>
<dbReference type="Proteomes" id="UP001596422">
    <property type="component" value="Unassembled WGS sequence"/>
</dbReference>
<dbReference type="PANTHER" id="PTHR30437">
    <property type="entry name" value="TRANSCRIPTION ELONGATION FACTOR GREA"/>
    <property type="match status" value="1"/>
</dbReference>
<reference evidence="4" key="1">
    <citation type="journal article" date="2019" name="Int. J. Syst. Evol. Microbiol.">
        <title>The Global Catalogue of Microorganisms (GCM) 10K type strain sequencing project: providing services to taxonomists for standard genome sequencing and annotation.</title>
        <authorList>
            <consortium name="The Broad Institute Genomics Platform"/>
            <consortium name="The Broad Institute Genome Sequencing Center for Infectious Disease"/>
            <person name="Wu L."/>
            <person name="Ma J."/>
        </authorList>
    </citation>
    <scope>NUCLEOTIDE SEQUENCE [LARGE SCALE GENOMIC DNA]</scope>
    <source>
        <strain evidence="4">NBRC 111756</strain>
    </source>
</reference>
<dbReference type="GO" id="GO:0003746">
    <property type="term" value="F:translation elongation factor activity"/>
    <property type="evidence" value="ECO:0007669"/>
    <property type="project" value="UniProtKB-KW"/>
</dbReference>
<dbReference type="EMBL" id="JBHSWE010000001">
    <property type="protein sequence ID" value="MFC6671077.1"/>
    <property type="molecule type" value="Genomic_DNA"/>
</dbReference>
<dbReference type="InterPro" id="IPR023459">
    <property type="entry name" value="Tscrpt_elong_fac_GreA/B_fam"/>
</dbReference>
<keyword evidence="3" id="KW-0251">Elongation factor</keyword>
<feature type="compositionally biased region" description="Basic and acidic residues" evidence="1">
    <location>
        <begin position="1"/>
        <end position="21"/>
    </location>
</feature>
<sequence>MSRAFIKEDSDQPERLPDRPQSDLPNYMTPAGRAAMADSLASLEREHAELKASGEWAAGSRLPALERDIRYYRARLQSALPVEPPASAPETVIFGAAVGFVDEQEQPFHFQIVGEDEADIARGRISWSSPLARALLGKRVGDSAIWPRPAGALEIEITEIWIPPSSPARTPGPAR</sequence>
<dbReference type="RefSeq" id="WP_379909587.1">
    <property type="nucleotide sequence ID" value="NZ_JBHSWE010000001.1"/>
</dbReference>
<evidence type="ECO:0000256" key="1">
    <source>
        <dbReference type="SAM" id="MobiDB-lite"/>
    </source>
</evidence>
<dbReference type="Gene3D" id="3.10.50.30">
    <property type="entry name" value="Transcription elongation factor, GreA/GreB, C-terminal domain"/>
    <property type="match status" value="1"/>
</dbReference>
<keyword evidence="3" id="KW-0648">Protein biosynthesis</keyword>
<dbReference type="InterPro" id="IPR001437">
    <property type="entry name" value="Tscrpt_elong_fac_GreA/B_C"/>
</dbReference>
<organism evidence="3 4">
    <name type="scientific">Marinobacterium aestuariivivens</name>
    <dbReference type="NCBI Taxonomy" id="1698799"/>
    <lineage>
        <taxon>Bacteria</taxon>
        <taxon>Pseudomonadati</taxon>
        <taxon>Pseudomonadota</taxon>
        <taxon>Gammaproteobacteria</taxon>
        <taxon>Oceanospirillales</taxon>
        <taxon>Oceanospirillaceae</taxon>
        <taxon>Marinobacterium</taxon>
    </lineage>
</organism>
<comment type="caution">
    <text evidence="3">The sequence shown here is derived from an EMBL/GenBank/DDBJ whole genome shotgun (WGS) entry which is preliminary data.</text>
</comment>